<dbReference type="AlphaFoldDB" id="A0A0C6P2Q2"/>
<feature type="chain" id="PRO_5002189804" evidence="2">
    <location>
        <begin position="27"/>
        <end position="328"/>
    </location>
</feature>
<name>A0A0C6P2Q2_BORBO</name>
<evidence type="ECO:0000313" key="4">
    <source>
        <dbReference type="Proteomes" id="UP000007564"/>
    </source>
</evidence>
<proteinExistence type="inferred from homology"/>
<feature type="signal peptide" evidence="2">
    <location>
        <begin position="1"/>
        <end position="26"/>
    </location>
</feature>
<dbReference type="KEGG" id="bbh:BN112_0625"/>
<evidence type="ECO:0000256" key="1">
    <source>
        <dbReference type="ARBA" id="ARBA00006987"/>
    </source>
</evidence>
<organism evidence="3 4">
    <name type="scientific">Bordetella bronchiseptica 253</name>
    <dbReference type="NCBI Taxonomy" id="568707"/>
    <lineage>
        <taxon>Bacteria</taxon>
        <taxon>Pseudomonadati</taxon>
        <taxon>Pseudomonadota</taxon>
        <taxon>Betaproteobacteria</taxon>
        <taxon>Burkholderiales</taxon>
        <taxon>Alcaligenaceae</taxon>
        <taxon>Bordetella</taxon>
    </lineage>
</organism>
<dbReference type="Gene3D" id="3.40.190.10">
    <property type="entry name" value="Periplasmic binding protein-like II"/>
    <property type="match status" value="1"/>
</dbReference>
<keyword evidence="2" id="KW-0732">Signal</keyword>
<dbReference type="PIRSF" id="PIRSF017082">
    <property type="entry name" value="YflP"/>
    <property type="match status" value="1"/>
</dbReference>
<dbReference type="PANTHER" id="PTHR42928">
    <property type="entry name" value="TRICARBOXYLATE-BINDING PROTEIN"/>
    <property type="match status" value="1"/>
</dbReference>
<dbReference type="HOGENOM" id="CLU_045683_0_2_4"/>
<dbReference type="InterPro" id="IPR005064">
    <property type="entry name" value="BUG"/>
</dbReference>
<comment type="similarity">
    <text evidence="1">Belongs to the UPF0065 (bug) family.</text>
</comment>
<dbReference type="OrthoDB" id="8958206at2"/>
<dbReference type="SUPFAM" id="SSF53850">
    <property type="entry name" value="Periplasmic binding protein-like II"/>
    <property type="match status" value="1"/>
</dbReference>
<evidence type="ECO:0000256" key="2">
    <source>
        <dbReference type="SAM" id="SignalP"/>
    </source>
</evidence>
<sequence length="328" mass="34534">MTMKRITTLLRVLALAGAIAPMWAQAADFPSKPVRVVVPYSPGGPADALMRAVGQKLSDKWGQPVIVENRPGANEIIGADTVIKAAPDGYTLLLGSEAAFSLNPQLYAKLSYKPADLAPVSRLVTAQLMLVTRPDFPADDVAGLIKHLKANPGKYTYGITGIGGVLHLAGAWFNQLYGVQTSEVPYKGLPLAMQDVMAGRVDMLFAIAGGPMPHVATGKLKAIALAGPHRVAIAPDVPTFAQAGYPEFDASVYFALAAPAGTPEDVRRKVADDVGAVVSDADFVARNLTAIGFEPVRETPQAFAAFLELDRGVAAQRVQAAGVKLDQP</sequence>
<accession>A0A0C6P2Q2</accession>
<dbReference type="Proteomes" id="UP000007564">
    <property type="component" value="Chromosome"/>
</dbReference>
<evidence type="ECO:0000313" key="3">
    <source>
        <dbReference type="EMBL" id="CCJ52543.1"/>
    </source>
</evidence>
<dbReference type="EMBL" id="HE965806">
    <property type="protein sequence ID" value="CCJ52543.1"/>
    <property type="molecule type" value="Genomic_DNA"/>
</dbReference>
<protein>
    <submittedName>
        <fullName evidence="3">Putative exported protein</fullName>
    </submittedName>
</protein>
<dbReference type="Gene3D" id="3.40.190.150">
    <property type="entry name" value="Bordetella uptake gene, domain 1"/>
    <property type="match status" value="1"/>
</dbReference>
<dbReference type="CDD" id="cd07012">
    <property type="entry name" value="PBP2_Bug_TTT"/>
    <property type="match status" value="1"/>
</dbReference>
<dbReference type="GeneID" id="56478933"/>
<reference evidence="3 4" key="1">
    <citation type="journal article" date="2012" name="BMC Genomics">
        <title>Comparative genomics of the classical Bordetella subspecies: the evolution and exchange of virulence-associated diversity amongst closely related pathogens.</title>
        <authorList>
            <person name="Park J."/>
            <person name="Zhang Y."/>
            <person name="Buboltz A.M."/>
            <person name="Zhang X."/>
            <person name="Schuster S.C."/>
            <person name="Ahuja U."/>
            <person name="Liu M."/>
            <person name="Miller J.F."/>
            <person name="Sebaihia M."/>
            <person name="Bentley S.D."/>
            <person name="Parkhill J."/>
            <person name="Harvill E.T."/>
        </authorList>
    </citation>
    <scope>NUCLEOTIDE SEQUENCE [LARGE SCALE GENOMIC DNA]</scope>
    <source>
        <strain evidence="3 4">253</strain>
    </source>
</reference>
<dbReference type="Pfam" id="PF03401">
    <property type="entry name" value="TctC"/>
    <property type="match status" value="1"/>
</dbReference>
<dbReference type="InterPro" id="IPR042100">
    <property type="entry name" value="Bug_dom1"/>
</dbReference>
<gene>
    <name evidence="3" type="ORF">BN112_0625</name>
</gene>
<dbReference type="PANTHER" id="PTHR42928:SF5">
    <property type="entry name" value="BLR1237 PROTEIN"/>
    <property type="match status" value="1"/>
</dbReference>
<dbReference type="RefSeq" id="WP_003811386.1">
    <property type="nucleotide sequence ID" value="NC_019382.1"/>
</dbReference>